<evidence type="ECO:0000256" key="2">
    <source>
        <dbReference type="ARBA" id="ARBA00012438"/>
    </source>
</evidence>
<feature type="coiled-coil region" evidence="6">
    <location>
        <begin position="527"/>
        <end position="554"/>
    </location>
</feature>
<dbReference type="EC" id="2.7.13.3" evidence="2"/>
<evidence type="ECO:0000256" key="5">
    <source>
        <dbReference type="ARBA" id="ARBA00022777"/>
    </source>
</evidence>
<dbReference type="Pfam" id="PF00989">
    <property type="entry name" value="PAS"/>
    <property type="match status" value="2"/>
</dbReference>
<evidence type="ECO:0000259" key="7">
    <source>
        <dbReference type="PROSITE" id="PS50109"/>
    </source>
</evidence>
<dbReference type="eggNOG" id="arCOG02366">
    <property type="taxonomic scope" value="Archaea"/>
</dbReference>
<dbReference type="InterPro" id="IPR035965">
    <property type="entry name" value="PAS-like_dom_sf"/>
</dbReference>
<dbReference type="SMART" id="SM00387">
    <property type="entry name" value="HATPase_c"/>
    <property type="match status" value="1"/>
</dbReference>
<dbReference type="GO" id="GO:0000155">
    <property type="term" value="F:phosphorelay sensor kinase activity"/>
    <property type="evidence" value="ECO:0007669"/>
    <property type="project" value="InterPro"/>
</dbReference>
<feature type="domain" description="PAS" evidence="8">
    <location>
        <begin position="154"/>
        <end position="199"/>
    </location>
</feature>
<dbReference type="PANTHER" id="PTHR43304">
    <property type="entry name" value="PHYTOCHROME-LIKE PROTEIN CPH1"/>
    <property type="match status" value="1"/>
</dbReference>
<dbReference type="RefSeq" id="WP_008012486.1">
    <property type="nucleotide sequence ID" value="NZ_AOIT01000036.1"/>
</dbReference>
<dbReference type="InterPro" id="IPR000700">
    <property type="entry name" value="PAS-assoc_C"/>
</dbReference>
<dbReference type="SUPFAM" id="SSF47384">
    <property type="entry name" value="Homodimeric domain of signal transducing histidine kinase"/>
    <property type="match status" value="1"/>
</dbReference>
<dbReference type="CDD" id="cd00082">
    <property type="entry name" value="HisKA"/>
    <property type="match status" value="1"/>
</dbReference>
<dbReference type="InterPro" id="IPR003661">
    <property type="entry name" value="HisK_dim/P_dom"/>
</dbReference>
<dbReference type="SUPFAM" id="SSF55874">
    <property type="entry name" value="ATPase domain of HSP90 chaperone/DNA topoisomerase II/histidine kinase"/>
    <property type="match status" value="1"/>
</dbReference>
<dbReference type="eggNOG" id="arCOG07605">
    <property type="taxonomic scope" value="Archaea"/>
</dbReference>
<organism evidence="10 11">
    <name type="scientific">Natrinema limicola JCM 13563</name>
    <dbReference type="NCBI Taxonomy" id="1230457"/>
    <lineage>
        <taxon>Archaea</taxon>
        <taxon>Methanobacteriati</taxon>
        <taxon>Methanobacteriota</taxon>
        <taxon>Stenosarchaea group</taxon>
        <taxon>Halobacteria</taxon>
        <taxon>Halobacteriales</taxon>
        <taxon>Natrialbaceae</taxon>
        <taxon>Natrinema</taxon>
    </lineage>
</organism>
<dbReference type="InterPro" id="IPR001610">
    <property type="entry name" value="PAC"/>
</dbReference>
<feature type="domain" description="PAS" evidence="8">
    <location>
        <begin position="24"/>
        <end position="94"/>
    </location>
</feature>
<dbReference type="PROSITE" id="PS50109">
    <property type="entry name" value="HIS_KIN"/>
    <property type="match status" value="1"/>
</dbReference>
<accession>M0CFL5</accession>
<name>M0CFL5_9EURY</name>
<dbReference type="InterPro" id="IPR052162">
    <property type="entry name" value="Sensor_kinase/Photoreceptor"/>
</dbReference>
<dbReference type="InterPro" id="IPR036097">
    <property type="entry name" value="HisK_dim/P_sf"/>
</dbReference>
<dbReference type="SMART" id="SM00086">
    <property type="entry name" value="PAC"/>
    <property type="match status" value="3"/>
</dbReference>
<dbReference type="PANTHER" id="PTHR43304:SF1">
    <property type="entry name" value="PAC DOMAIN-CONTAINING PROTEIN"/>
    <property type="match status" value="1"/>
</dbReference>
<evidence type="ECO:0000256" key="3">
    <source>
        <dbReference type="ARBA" id="ARBA00022553"/>
    </source>
</evidence>
<dbReference type="PRINTS" id="PR00344">
    <property type="entry name" value="BCTRLSENSOR"/>
</dbReference>
<dbReference type="InterPro" id="IPR004358">
    <property type="entry name" value="Sig_transdc_His_kin-like_C"/>
</dbReference>
<dbReference type="Proteomes" id="UP000011615">
    <property type="component" value="Unassembled WGS sequence"/>
</dbReference>
<dbReference type="SMART" id="SM00388">
    <property type="entry name" value="HisKA"/>
    <property type="match status" value="1"/>
</dbReference>
<dbReference type="InterPro" id="IPR000014">
    <property type="entry name" value="PAS"/>
</dbReference>
<keyword evidence="5 10" id="KW-0418">Kinase</keyword>
<dbReference type="Pfam" id="PF13426">
    <property type="entry name" value="PAS_9"/>
    <property type="match status" value="1"/>
</dbReference>
<dbReference type="InterPro" id="IPR013767">
    <property type="entry name" value="PAS_fold"/>
</dbReference>
<dbReference type="Gene3D" id="3.30.450.20">
    <property type="entry name" value="PAS domain"/>
    <property type="match status" value="4"/>
</dbReference>
<comment type="caution">
    <text evidence="10">The sequence shown here is derived from an EMBL/GenBank/DDBJ whole genome shotgun (WGS) entry which is preliminary data.</text>
</comment>
<dbReference type="Pfam" id="PF00512">
    <property type="entry name" value="HisKA"/>
    <property type="match status" value="1"/>
</dbReference>
<evidence type="ECO:0000256" key="4">
    <source>
        <dbReference type="ARBA" id="ARBA00022679"/>
    </source>
</evidence>
<dbReference type="InterPro" id="IPR005467">
    <property type="entry name" value="His_kinase_dom"/>
</dbReference>
<keyword evidence="6" id="KW-0175">Coiled coil</keyword>
<dbReference type="InterPro" id="IPR003594">
    <property type="entry name" value="HATPase_dom"/>
</dbReference>
<evidence type="ECO:0000259" key="9">
    <source>
        <dbReference type="PROSITE" id="PS50113"/>
    </source>
</evidence>
<dbReference type="InterPro" id="IPR013656">
    <property type="entry name" value="PAS_4"/>
</dbReference>
<dbReference type="Pfam" id="PF08448">
    <property type="entry name" value="PAS_4"/>
    <property type="match status" value="1"/>
</dbReference>
<comment type="catalytic activity">
    <reaction evidence="1">
        <text>ATP + protein L-histidine = ADP + protein N-phospho-L-histidine.</text>
        <dbReference type="EC" id="2.7.13.3"/>
    </reaction>
</comment>
<dbReference type="PATRIC" id="fig|1230457.4.peg.2051"/>
<dbReference type="NCBIfam" id="TIGR00229">
    <property type="entry name" value="sensory_box"/>
    <property type="match status" value="3"/>
</dbReference>
<dbReference type="Gene3D" id="3.30.565.10">
    <property type="entry name" value="Histidine kinase-like ATPase, C-terminal domain"/>
    <property type="match status" value="1"/>
</dbReference>
<dbReference type="EMBL" id="AOIT01000036">
    <property type="protein sequence ID" value="ELZ20679.1"/>
    <property type="molecule type" value="Genomic_DNA"/>
</dbReference>
<dbReference type="InterPro" id="IPR036890">
    <property type="entry name" value="HATPase_C_sf"/>
</dbReference>
<gene>
    <name evidence="10" type="ORF">C476_10172</name>
</gene>
<dbReference type="FunFam" id="3.30.565.10:FF:000006">
    <property type="entry name" value="Sensor histidine kinase WalK"/>
    <property type="match status" value="1"/>
</dbReference>
<dbReference type="AlphaFoldDB" id="M0CFL5"/>
<sequence>MTLMCDVARVSNELFRNEGDDSDSLRRCRTLVNAIDDGIFQLNAEGRFVAINDAVVSLTGSPRADLLGEHVSTVIEGPDAKRLEEAIRTRLEHDTDPDTAFNLVVESAAGDRVLCELRFSLLIDDGDLEGTVGVVQAVEDHDRTNEQLPSTWKTYDSIASVINEANVGVFVLDNDFDIVWADETVEEYFGLVRAEIIGQDKATLIQETIRDRLADSESFAETVLATYEDNTYVEQFECRVTTGTDREGRWLEHRSKPIESGPYAGGRIELYYDITDRKEAQRAREESEQRFQSLVDAVDEYAIFMLDPDGYVRSWNKGAERIKGYSASEIIGEHFSTFYTADDREDGVPERNLARAHEMGTFEDESWRVRSDGSRFWANVTITAIYDEGELQGYAKITRDMTDRREQEQRLRREYELSERILETSPVGIAVVNPDGSAARANERMGELLDLPDDRPAYTTAQRDMYDENGDLLPIDHRPVSRVFETGDAVIDREIRLDRPDGPQWLSINARPITNEHGEIEQVVETATDITDLKELARRRKRELEEREKKLAAVRLATDLLETDEQPTTDLLQEFVTNLSQFFHYPERTAARVSVGDDEVTTDTYEPLERRITASSSTVNGTPITIDVVLHDDPSLTADGTANFSDEERELLETLATLLKLHFDRREYIDELQASNERLEQFAYAASHDLQEPLRMISSYVQLIESRYADVLDEDGKEFLAYAIDGADRMREMIDGLLEYSRVETRGDPFKPVDLDVVLSDVRADLQFSIEEHDAEITAESLPTVMGDASQLRQVFQNLLENALEYSGDEPPRVQIDAERTGDEWTIAVSDSGIGIDVDDNERVFEVFQRLHTREEYTGTGIGLALCRRIVERHDGEIWVNSEPGEGATFSFTLPATDS</sequence>
<dbReference type="Pfam" id="PF02518">
    <property type="entry name" value="HATPase_c"/>
    <property type="match status" value="1"/>
</dbReference>
<feature type="domain" description="PAC" evidence="9">
    <location>
        <begin position="362"/>
        <end position="413"/>
    </location>
</feature>
<evidence type="ECO:0000313" key="11">
    <source>
        <dbReference type="Proteomes" id="UP000011615"/>
    </source>
</evidence>
<feature type="domain" description="PAS" evidence="8">
    <location>
        <begin position="287"/>
        <end position="345"/>
    </location>
</feature>
<evidence type="ECO:0000256" key="1">
    <source>
        <dbReference type="ARBA" id="ARBA00000085"/>
    </source>
</evidence>
<feature type="domain" description="Histidine kinase" evidence="7">
    <location>
        <begin position="685"/>
        <end position="898"/>
    </location>
</feature>
<feature type="domain" description="PAC" evidence="9">
    <location>
        <begin position="491"/>
        <end position="542"/>
    </location>
</feature>
<dbReference type="CDD" id="cd00130">
    <property type="entry name" value="PAS"/>
    <property type="match status" value="4"/>
</dbReference>
<evidence type="ECO:0000259" key="8">
    <source>
        <dbReference type="PROSITE" id="PS50112"/>
    </source>
</evidence>
<dbReference type="Gene3D" id="1.10.287.130">
    <property type="match status" value="1"/>
</dbReference>
<evidence type="ECO:0000313" key="10">
    <source>
        <dbReference type="EMBL" id="ELZ20679.1"/>
    </source>
</evidence>
<dbReference type="PROSITE" id="PS50113">
    <property type="entry name" value="PAC"/>
    <property type="match status" value="2"/>
</dbReference>
<dbReference type="SMART" id="SM00091">
    <property type="entry name" value="PAS"/>
    <property type="match status" value="4"/>
</dbReference>
<protein>
    <recommendedName>
        <fullName evidence="2">histidine kinase</fullName>
        <ecNumber evidence="2">2.7.13.3</ecNumber>
    </recommendedName>
</protein>
<keyword evidence="4" id="KW-0808">Transferase</keyword>
<keyword evidence="3" id="KW-0597">Phosphoprotein</keyword>
<evidence type="ECO:0000256" key="6">
    <source>
        <dbReference type="SAM" id="Coils"/>
    </source>
</evidence>
<dbReference type="PROSITE" id="PS50112">
    <property type="entry name" value="PAS"/>
    <property type="match status" value="3"/>
</dbReference>
<keyword evidence="11" id="KW-1185">Reference proteome</keyword>
<dbReference type="GO" id="GO:0006355">
    <property type="term" value="P:regulation of DNA-templated transcription"/>
    <property type="evidence" value="ECO:0007669"/>
    <property type="project" value="InterPro"/>
</dbReference>
<dbReference type="SUPFAM" id="SSF55785">
    <property type="entry name" value="PYP-like sensor domain (PAS domain)"/>
    <property type="match status" value="4"/>
</dbReference>
<dbReference type="STRING" id="1230457.C476_10172"/>
<dbReference type="eggNOG" id="arCOG02329">
    <property type="taxonomic scope" value="Archaea"/>
</dbReference>
<dbReference type="eggNOG" id="arCOG02330">
    <property type="taxonomic scope" value="Archaea"/>
</dbReference>
<reference evidence="10 11" key="1">
    <citation type="journal article" date="2014" name="PLoS Genet.">
        <title>Phylogenetically driven sequencing of extremely halophilic archaea reveals strategies for static and dynamic osmo-response.</title>
        <authorList>
            <person name="Becker E.A."/>
            <person name="Seitzer P.M."/>
            <person name="Tritt A."/>
            <person name="Larsen D."/>
            <person name="Krusor M."/>
            <person name="Yao A.I."/>
            <person name="Wu D."/>
            <person name="Madern D."/>
            <person name="Eisen J.A."/>
            <person name="Darling A.E."/>
            <person name="Facciotti M.T."/>
        </authorList>
    </citation>
    <scope>NUCLEOTIDE SEQUENCE [LARGE SCALE GENOMIC DNA]</scope>
    <source>
        <strain evidence="10 11">JCM 13563</strain>
    </source>
</reference>
<proteinExistence type="predicted"/>